<dbReference type="EMBL" id="KI668908">
    <property type="protein sequence ID" value="ETN70682.1"/>
    <property type="molecule type" value="Genomic_DNA"/>
</dbReference>
<accession>W2SPQ6</accession>
<organism evidence="1 2">
    <name type="scientific">Necator americanus</name>
    <name type="common">Human hookworm</name>
    <dbReference type="NCBI Taxonomy" id="51031"/>
    <lineage>
        <taxon>Eukaryota</taxon>
        <taxon>Metazoa</taxon>
        <taxon>Ecdysozoa</taxon>
        <taxon>Nematoda</taxon>
        <taxon>Chromadorea</taxon>
        <taxon>Rhabditida</taxon>
        <taxon>Rhabditina</taxon>
        <taxon>Rhabditomorpha</taxon>
        <taxon>Strongyloidea</taxon>
        <taxon>Ancylostomatidae</taxon>
        <taxon>Bunostominae</taxon>
        <taxon>Necator</taxon>
    </lineage>
</organism>
<protein>
    <submittedName>
        <fullName evidence="1">Uncharacterized protein</fullName>
    </submittedName>
</protein>
<evidence type="ECO:0000313" key="2">
    <source>
        <dbReference type="Proteomes" id="UP000053676"/>
    </source>
</evidence>
<keyword evidence="2" id="KW-1185">Reference proteome</keyword>
<reference evidence="2" key="1">
    <citation type="journal article" date="2014" name="Nat. Genet.">
        <title>Genome of the human hookworm Necator americanus.</title>
        <authorList>
            <person name="Tang Y.T."/>
            <person name="Gao X."/>
            <person name="Rosa B.A."/>
            <person name="Abubucker S."/>
            <person name="Hallsworth-Pepin K."/>
            <person name="Martin J."/>
            <person name="Tyagi R."/>
            <person name="Heizer E."/>
            <person name="Zhang X."/>
            <person name="Bhonagiri-Palsikar V."/>
            <person name="Minx P."/>
            <person name="Warren W.C."/>
            <person name="Wang Q."/>
            <person name="Zhan B."/>
            <person name="Hotez P.J."/>
            <person name="Sternberg P.W."/>
            <person name="Dougall A."/>
            <person name="Gaze S.T."/>
            <person name="Mulvenna J."/>
            <person name="Sotillo J."/>
            <person name="Ranganathan S."/>
            <person name="Rabelo E.M."/>
            <person name="Wilson R.K."/>
            <person name="Felgner P.L."/>
            <person name="Bethony J."/>
            <person name="Hawdon J.M."/>
            <person name="Gasser R.B."/>
            <person name="Loukas A."/>
            <person name="Mitreva M."/>
        </authorList>
    </citation>
    <scope>NUCLEOTIDE SEQUENCE [LARGE SCALE GENOMIC DNA]</scope>
</reference>
<name>W2SPQ6_NECAM</name>
<dbReference type="Proteomes" id="UP000053676">
    <property type="component" value="Unassembled WGS sequence"/>
</dbReference>
<gene>
    <name evidence="1" type="ORF">NECAME_04840</name>
</gene>
<dbReference type="AlphaFoldDB" id="W2SPQ6"/>
<dbReference type="KEGG" id="nai:NECAME_04840"/>
<proteinExistence type="predicted"/>
<sequence length="66" mass="7805">MLGYFLEAAWRSASNCSSPTFQDISNFLYLVIRFFLLRRLSLKPNMLIMRSSVNQLRMTNHGVWMM</sequence>
<evidence type="ECO:0000313" key="1">
    <source>
        <dbReference type="EMBL" id="ETN70682.1"/>
    </source>
</evidence>